<name>A0A8S5SFB0_9CAUD</name>
<evidence type="ECO:0000313" key="1">
    <source>
        <dbReference type="EMBL" id="DAF49319.1"/>
    </source>
</evidence>
<proteinExistence type="predicted"/>
<sequence length="760" mass="85596">MALTPLFTIQPAFTSGEISDEVNSRVDLDQYKSALLLAQNAVIRPFGSVCKRQGSRYIADAKYHDKSIRLEEFTASGNVSFLLEFGVKYFRVYQMGKLLAEVETVFDEGDIPNLHFNQSADTMFICSGEKPVQALQRITDTQWTIREYSLNPMPFDDINTDKGSKLKVANNKLTASVDMFTEEMVGDQFKVLHTIPMQSFTTSGQTYERHIDVADYEVEDGKLSWSITTHGTWTGSVTIQTSEDGGNTWLDYKIYKSKNDTNVTDSGTFINTYTTSRVVTHIESGNNTFEYKIHSHTGFGIVRIKKVLSPREAEVDYILKPAKDTETYLWNRGSYGKSHGYPKMSVFFQDRLVFANTKKWSNKIWMSRTGDYPNFGIEKASGTLTDDSAITLSIINRKLFSVRHLVPATDLIILTDGNEWIISGGKTVTPNDISPRIQTQFGAAKAQPEYIGNRCVFVTDRGNNVRDMAYDYTRDGYSGNDLSILAKDTLRDVKLLKSTYVQNPDSIICYVGDDGILRCMTYIAEERVNGWSRYMTDGKFIDCEAVAEHENDALYVVVERTIGGVAKRYIEKLEALTTYKVGDNFFLDSFVHESHDENVSSIRANHLIGKEVTIVVDGVVHPKQVVPSSGVVELTTTGKDILVGLDFEFRIEQPTFEMQLNDGTIQGRFMRLNGAILRLVNSKGGQCGHNFEIMDDIEAMDEDGYYTGDYDVTFPQGSNGFNEQCHVCIRHNEPYPFNLKAIIRNLSYGGGRHENINRGV</sequence>
<accession>A0A8S5SFB0</accession>
<dbReference type="EMBL" id="BK032580">
    <property type="protein sequence ID" value="DAF49319.1"/>
    <property type="molecule type" value="Genomic_DNA"/>
</dbReference>
<organism evidence="1">
    <name type="scientific">Siphoviridae sp. ct3q24</name>
    <dbReference type="NCBI Taxonomy" id="2827772"/>
    <lineage>
        <taxon>Viruses</taxon>
        <taxon>Duplodnaviria</taxon>
        <taxon>Heunggongvirae</taxon>
        <taxon>Uroviricota</taxon>
        <taxon>Caudoviricetes</taxon>
    </lineage>
</organism>
<reference evidence="1" key="1">
    <citation type="journal article" date="2021" name="Proc. Natl. Acad. Sci. U.S.A.">
        <title>A Catalog of Tens of Thousands of Viruses from Human Metagenomes Reveals Hidden Associations with Chronic Diseases.</title>
        <authorList>
            <person name="Tisza M.J."/>
            <person name="Buck C.B."/>
        </authorList>
    </citation>
    <scope>NUCLEOTIDE SEQUENCE</scope>
    <source>
        <strain evidence="1">Ct3q24</strain>
    </source>
</reference>
<protein>
    <submittedName>
        <fullName evidence="1">Stabilization protein</fullName>
    </submittedName>
</protein>